<evidence type="ECO:0000256" key="1">
    <source>
        <dbReference type="SAM" id="MobiDB-lite"/>
    </source>
</evidence>
<dbReference type="GeneID" id="109727217"/>
<feature type="compositionally biased region" description="Basic and acidic residues" evidence="1">
    <location>
        <begin position="64"/>
        <end position="83"/>
    </location>
</feature>
<reference evidence="3" key="2">
    <citation type="submission" date="2025-08" db="UniProtKB">
        <authorList>
            <consortium name="RefSeq"/>
        </authorList>
    </citation>
    <scope>IDENTIFICATION</scope>
    <source>
        <tissue evidence="3">Leaf</tissue>
    </source>
</reference>
<dbReference type="RefSeq" id="XP_020112809.1">
    <property type="nucleotide sequence ID" value="XM_020257220.1"/>
</dbReference>
<name>A0A6P5GYA4_ANACO</name>
<feature type="region of interest" description="Disordered" evidence="1">
    <location>
        <begin position="1"/>
        <end position="207"/>
    </location>
</feature>
<reference evidence="2" key="1">
    <citation type="journal article" date="2015" name="Nat. Genet.">
        <title>The pineapple genome and the evolution of CAM photosynthesis.</title>
        <authorList>
            <person name="Ming R."/>
            <person name="VanBuren R."/>
            <person name="Wai C.M."/>
            <person name="Tang H."/>
            <person name="Schatz M.C."/>
            <person name="Bowers J.E."/>
            <person name="Lyons E."/>
            <person name="Wang M.L."/>
            <person name="Chen J."/>
            <person name="Biggers E."/>
            <person name="Zhang J."/>
            <person name="Huang L."/>
            <person name="Zhang L."/>
            <person name="Miao W."/>
            <person name="Zhang J."/>
            <person name="Ye Z."/>
            <person name="Miao C."/>
            <person name="Lin Z."/>
            <person name="Wang H."/>
            <person name="Zhou H."/>
            <person name="Yim W.C."/>
            <person name="Priest H.D."/>
            <person name="Zheng C."/>
            <person name="Woodhouse M."/>
            <person name="Edger P.P."/>
            <person name="Guyot R."/>
            <person name="Guo H.B."/>
            <person name="Guo H."/>
            <person name="Zheng G."/>
            <person name="Singh R."/>
            <person name="Sharma A."/>
            <person name="Min X."/>
            <person name="Zheng Y."/>
            <person name="Lee H."/>
            <person name="Gurtowski J."/>
            <person name="Sedlazeck F.J."/>
            <person name="Harkess A."/>
            <person name="McKain M.R."/>
            <person name="Liao Z."/>
            <person name="Fang J."/>
            <person name="Liu J."/>
            <person name="Zhang X."/>
            <person name="Zhang Q."/>
            <person name="Hu W."/>
            <person name="Qin Y."/>
            <person name="Wang K."/>
            <person name="Chen L.Y."/>
            <person name="Shirley N."/>
            <person name="Lin Y.R."/>
            <person name="Liu L.Y."/>
            <person name="Hernandez A.G."/>
            <person name="Wright C.L."/>
            <person name="Bulone V."/>
            <person name="Tuskan G.A."/>
            <person name="Heath K."/>
            <person name="Zee F."/>
            <person name="Moore P.H."/>
            <person name="Sunkar R."/>
            <person name="Leebens-Mack J.H."/>
            <person name="Mockler T."/>
            <person name="Bennetzen J.L."/>
            <person name="Freeling M."/>
            <person name="Sankoff D."/>
            <person name="Paterson A.H."/>
            <person name="Zhu X."/>
            <person name="Yang X."/>
            <person name="Smith J.A."/>
            <person name="Cushman J.C."/>
            <person name="Paull R.E."/>
            <person name="Yu Q."/>
        </authorList>
    </citation>
    <scope>NUCLEOTIDE SEQUENCE [LARGE SCALE GENOMIC DNA]</scope>
    <source>
        <strain evidence="2">cv. F153</strain>
    </source>
</reference>
<sequence>MEIEGLVSQVEPEKEPSKGAAARKAPAAITHLSDEDGDDDQMPTILEGNDDDDDDDEFELLEEAAPKEKKPARGRKPADDKLKAAVGTRKRGPAQNKPALTQKLITQVLTPSEKAKIASPKKKVRKTRASPFNKKSGTLLGNRILSSSVSSEDSGGHASEGSPAEVVALVNRPKRNNIQRAVYIDSDSEGEEEQPITDDSDFAEDED</sequence>
<feature type="compositionally biased region" description="Acidic residues" evidence="1">
    <location>
        <begin position="186"/>
        <end position="207"/>
    </location>
</feature>
<evidence type="ECO:0000313" key="2">
    <source>
        <dbReference type="Proteomes" id="UP000515123"/>
    </source>
</evidence>
<evidence type="ECO:0000313" key="3">
    <source>
        <dbReference type="RefSeq" id="XP_020112809.1"/>
    </source>
</evidence>
<dbReference type="AlphaFoldDB" id="A0A6P5GYA4"/>
<dbReference type="Proteomes" id="UP000515123">
    <property type="component" value="Linkage group 22"/>
</dbReference>
<accession>A0A6P5GYA4</accession>
<gene>
    <name evidence="3" type="primary">LOC109727217</name>
</gene>
<feature type="compositionally biased region" description="Low complexity" evidence="1">
    <location>
        <begin position="146"/>
        <end position="159"/>
    </location>
</feature>
<dbReference type="OrthoDB" id="1739692at2759"/>
<protein>
    <submittedName>
        <fullName evidence="3">DNA topoisomerase 2-like</fullName>
    </submittedName>
</protein>
<keyword evidence="2" id="KW-1185">Reference proteome</keyword>
<organism evidence="2 3">
    <name type="scientific">Ananas comosus</name>
    <name type="common">Pineapple</name>
    <name type="synonym">Ananas ananas</name>
    <dbReference type="NCBI Taxonomy" id="4615"/>
    <lineage>
        <taxon>Eukaryota</taxon>
        <taxon>Viridiplantae</taxon>
        <taxon>Streptophyta</taxon>
        <taxon>Embryophyta</taxon>
        <taxon>Tracheophyta</taxon>
        <taxon>Spermatophyta</taxon>
        <taxon>Magnoliopsida</taxon>
        <taxon>Liliopsida</taxon>
        <taxon>Poales</taxon>
        <taxon>Bromeliaceae</taxon>
        <taxon>Bromelioideae</taxon>
        <taxon>Ananas</taxon>
    </lineage>
</organism>
<proteinExistence type="predicted"/>
<feature type="compositionally biased region" description="Acidic residues" evidence="1">
    <location>
        <begin position="48"/>
        <end position="62"/>
    </location>
</feature>
<feature type="compositionally biased region" description="Basic residues" evidence="1">
    <location>
        <begin position="119"/>
        <end position="128"/>
    </location>
</feature>